<comment type="subcellular location">
    <subcellularLocation>
        <location evidence="2 17">Nucleus</location>
    </subcellularLocation>
</comment>
<comment type="cofactor">
    <cofactor evidence="1 17">
        <name>Mg(2+)</name>
        <dbReference type="ChEBI" id="CHEBI:18420"/>
    </cofactor>
</comment>
<keyword evidence="12 17" id="KW-0460">Magnesium</keyword>
<dbReference type="CDD" id="cd21036">
    <property type="entry name" value="WH_MUS81"/>
    <property type="match status" value="1"/>
</dbReference>
<evidence type="ECO:0000256" key="1">
    <source>
        <dbReference type="ARBA" id="ARBA00001946"/>
    </source>
</evidence>
<dbReference type="InterPro" id="IPR033309">
    <property type="entry name" value="Mus81"/>
</dbReference>
<keyword evidence="10" id="KW-0131">Cell cycle</keyword>
<evidence type="ECO:0000256" key="4">
    <source>
        <dbReference type="ARBA" id="ARBA00017114"/>
    </source>
</evidence>
<gene>
    <name evidence="20" type="ORF">SSX86_003421</name>
</gene>
<keyword evidence="14 17" id="KW-0234">DNA repair</keyword>
<evidence type="ECO:0000256" key="12">
    <source>
        <dbReference type="ARBA" id="ARBA00022842"/>
    </source>
</evidence>
<feature type="region of interest" description="Disordered" evidence="18">
    <location>
        <begin position="236"/>
        <end position="255"/>
    </location>
</feature>
<keyword evidence="13 17" id="KW-0233">DNA recombination</keyword>
<keyword evidence="5" id="KW-0132">Cell division</keyword>
<evidence type="ECO:0000256" key="18">
    <source>
        <dbReference type="SAM" id="MobiDB-lite"/>
    </source>
</evidence>
<comment type="caution">
    <text evidence="20">The sequence shown here is derived from an EMBL/GenBank/DDBJ whole genome shotgun (WGS) entry which is preliminary data.</text>
</comment>
<evidence type="ECO:0000256" key="9">
    <source>
        <dbReference type="ARBA" id="ARBA00022763"/>
    </source>
</evidence>
<dbReference type="PANTHER" id="PTHR13451:SF0">
    <property type="entry name" value="CROSSOVER JUNCTION ENDONUCLEASE MUS81"/>
    <property type="match status" value="1"/>
</dbReference>
<evidence type="ECO:0000256" key="5">
    <source>
        <dbReference type="ARBA" id="ARBA00022618"/>
    </source>
</evidence>
<dbReference type="GO" id="GO:0048257">
    <property type="term" value="F:3'-flap endonuclease activity"/>
    <property type="evidence" value="ECO:0007669"/>
    <property type="project" value="TreeGrafter"/>
</dbReference>
<dbReference type="Proteomes" id="UP001408789">
    <property type="component" value="Unassembled WGS sequence"/>
</dbReference>
<evidence type="ECO:0000256" key="6">
    <source>
        <dbReference type="ARBA" id="ARBA00022722"/>
    </source>
</evidence>
<evidence type="ECO:0000256" key="13">
    <source>
        <dbReference type="ARBA" id="ARBA00023172"/>
    </source>
</evidence>
<dbReference type="AlphaFoldDB" id="A0AAP0H830"/>
<evidence type="ECO:0000313" key="20">
    <source>
        <dbReference type="EMBL" id="KAK9075102.1"/>
    </source>
</evidence>
<dbReference type="GO" id="GO:0048476">
    <property type="term" value="C:Holliday junction resolvase complex"/>
    <property type="evidence" value="ECO:0007669"/>
    <property type="project" value="UniProtKB-UniRule"/>
</dbReference>
<keyword evidence="7 17" id="KW-0479">Metal-binding</keyword>
<dbReference type="InterPro" id="IPR006166">
    <property type="entry name" value="ERCC4_domain"/>
</dbReference>
<evidence type="ECO:0000256" key="11">
    <source>
        <dbReference type="ARBA" id="ARBA00022801"/>
    </source>
</evidence>
<evidence type="ECO:0000256" key="10">
    <source>
        <dbReference type="ARBA" id="ARBA00022776"/>
    </source>
</evidence>
<keyword evidence="11 17" id="KW-0378">Hydrolase</keyword>
<name>A0AAP0H830_9ASTR</name>
<evidence type="ECO:0000256" key="8">
    <source>
        <dbReference type="ARBA" id="ARBA00022759"/>
    </source>
</evidence>
<evidence type="ECO:0000313" key="21">
    <source>
        <dbReference type="Proteomes" id="UP001408789"/>
    </source>
</evidence>
<dbReference type="PANTHER" id="PTHR13451">
    <property type="entry name" value="CLASS II CROSSOVER JUNCTION ENDONUCLEASE MUS81"/>
    <property type="match status" value="1"/>
</dbReference>
<comment type="function">
    <text evidence="17">Interacts with EME1 to form a DNA structure-specific endonuclease with substrate preference for branched DNA structures with a 5'-end at the branch nick. Typical substrates include 3'-flap structures, D-loops, replication forks and nicked Holliday junctions. May be required in mitosis for the processing of stalled or collapsed replication fork intermediates. May be required in meiosis for the repair of meiosis-specific double strand breaks subsequent to single-end invasion (SEI).</text>
</comment>
<evidence type="ECO:0000256" key="3">
    <source>
        <dbReference type="ARBA" id="ARBA00010015"/>
    </source>
</evidence>
<sequence length="658" mass="73645">MDRVACPENAELVEFMLKKLNEMENSPKGISEKSALTISKACSNVCSSKSQIKTLKDFSNVKGVGKWILKLMKDFFIDPAENEEMIQRGDERNKGSKPYMPQKNSVAYALLITLYRETANGIEFMRKQDLIDAAEASGLSRSPIMPEIGKGKAGQFGVSSGRDWYSGWSCMKKLIDKGLVVKSSCPAKYMLTEKGKEAARDCLSRSGLTDSTENLATIDKTSDLNQNNVIDPVCTNADSIKSMPPQRVSSKRQKKSIDIPLDTLDKLVRMGYSKEQVTSAFTEVAEKSPDEEASSLWLSVLCRLREAEVYNLPLTSQNVPEVKDHASSSSYTHKNGQTAPFRRGTEVPCSSLRACSSTVSVKPFWHDLATMCISGVGMILEAKSNLLSMPPLSFGDRFEDTYEVVLILDDREKFTKASKSRKLLEHVQLHFKIPIEVRRLPVGDGIWIARHKQLGSEYVLDFIVERKNVDDLRSSIRDNRYREQKVRILRSGFKRFIYLVEGDPNACESADSIKTACLTTEILEGFDVQRTSGIGDTLRKYGHLTRSITDYYKSLGNEPKHQDLPICPSFDQFIERCQELDKMTVSDVFATQLLQVPQVTEDIAIAVLDLYPTVLSLAHAYSSLDGDTCAQEELLKKQSNDLINGAASRNIFQFIWGG</sequence>
<dbReference type="GO" id="GO:0046872">
    <property type="term" value="F:metal ion binding"/>
    <property type="evidence" value="ECO:0007669"/>
    <property type="project" value="UniProtKB-UniRule"/>
</dbReference>
<dbReference type="InterPro" id="IPR047416">
    <property type="entry name" value="XPF_nuclease_Mus81"/>
</dbReference>
<dbReference type="FunFam" id="3.40.50.10130:FF:000005">
    <property type="entry name" value="crossover junction endonuclease MUS81 isoform X1"/>
    <property type="match status" value="1"/>
</dbReference>
<organism evidence="20 21">
    <name type="scientific">Deinandra increscens subsp. villosa</name>
    <dbReference type="NCBI Taxonomy" id="3103831"/>
    <lineage>
        <taxon>Eukaryota</taxon>
        <taxon>Viridiplantae</taxon>
        <taxon>Streptophyta</taxon>
        <taxon>Embryophyta</taxon>
        <taxon>Tracheophyta</taxon>
        <taxon>Spermatophyta</taxon>
        <taxon>Magnoliopsida</taxon>
        <taxon>eudicotyledons</taxon>
        <taxon>Gunneridae</taxon>
        <taxon>Pentapetalae</taxon>
        <taxon>asterids</taxon>
        <taxon>campanulids</taxon>
        <taxon>Asterales</taxon>
        <taxon>Asteraceae</taxon>
        <taxon>Asteroideae</taxon>
        <taxon>Heliantheae alliance</taxon>
        <taxon>Madieae</taxon>
        <taxon>Madiinae</taxon>
        <taxon>Deinandra</taxon>
    </lineage>
</organism>
<accession>A0AAP0H830</accession>
<dbReference type="GO" id="GO:0005634">
    <property type="term" value="C:nucleus"/>
    <property type="evidence" value="ECO:0007669"/>
    <property type="project" value="UniProtKB-SubCell"/>
</dbReference>
<dbReference type="CDD" id="cd20074">
    <property type="entry name" value="XPF_nuclease_Mus81"/>
    <property type="match status" value="1"/>
</dbReference>
<evidence type="ECO:0000256" key="15">
    <source>
        <dbReference type="ARBA" id="ARBA00023242"/>
    </source>
</evidence>
<proteinExistence type="inferred from homology"/>
<dbReference type="SMART" id="SM00891">
    <property type="entry name" value="ERCC4"/>
    <property type="match status" value="1"/>
</dbReference>
<comment type="subunit">
    <text evidence="17">Interacts with EME1.</text>
</comment>
<evidence type="ECO:0000256" key="16">
    <source>
        <dbReference type="ARBA" id="ARBA00023254"/>
    </source>
</evidence>
<feature type="domain" description="ERCC4" evidence="19">
    <location>
        <begin position="405"/>
        <end position="504"/>
    </location>
</feature>
<dbReference type="Gene3D" id="1.10.10.10">
    <property type="entry name" value="Winged helix-like DNA-binding domain superfamily/Winged helix DNA-binding domain"/>
    <property type="match status" value="1"/>
</dbReference>
<dbReference type="FunFam" id="1.10.10.10:FF:000307">
    <property type="entry name" value="Crossover junction endonuclease MUS81"/>
    <property type="match status" value="1"/>
</dbReference>
<dbReference type="InterPro" id="IPR036388">
    <property type="entry name" value="WH-like_DNA-bd_sf"/>
</dbReference>
<keyword evidence="16" id="KW-0469">Meiosis</keyword>
<dbReference type="GO" id="GO:0008821">
    <property type="term" value="F:crossover junction DNA endonuclease activity"/>
    <property type="evidence" value="ECO:0007669"/>
    <property type="project" value="UniProtKB-UniRule"/>
</dbReference>
<evidence type="ECO:0000259" key="19">
    <source>
        <dbReference type="SMART" id="SM00891"/>
    </source>
</evidence>
<dbReference type="EMBL" id="JBCNJP010000007">
    <property type="protein sequence ID" value="KAK9075102.1"/>
    <property type="molecule type" value="Genomic_DNA"/>
</dbReference>
<dbReference type="InterPro" id="IPR047417">
    <property type="entry name" value="WHD_MUS81"/>
</dbReference>
<evidence type="ECO:0000256" key="17">
    <source>
        <dbReference type="RuleBase" id="RU369042"/>
    </source>
</evidence>
<comment type="similarity">
    <text evidence="3 17">Belongs to the XPF family.</text>
</comment>
<dbReference type="Gene3D" id="1.10.150.670">
    <property type="entry name" value="Crossover junction endonuclease EME1, DNA-binding domain"/>
    <property type="match status" value="1"/>
</dbReference>
<keyword evidence="21" id="KW-1185">Reference proteome</keyword>
<dbReference type="GO" id="GO:0000712">
    <property type="term" value="P:resolution of meiotic recombination intermediates"/>
    <property type="evidence" value="ECO:0007669"/>
    <property type="project" value="TreeGrafter"/>
</dbReference>
<dbReference type="GO" id="GO:0003677">
    <property type="term" value="F:DNA binding"/>
    <property type="evidence" value="ECO:0007669"/>
    <property type="project" value="UniProtKB-UniRule"/>
</dbReference>
<dbReference type="Pfam" id="PF21136">
    <property type="entry name" value="WHD_MUS81"/>
    <property type="match status" value="1"/>
</dbReference>
<dbReference type="GO" id="GO:0000727">
    <property type="term" value="P:double-strand break repair via break-induced replication"/>
    <property type="evidence" value="ECO:0007669"/>
    <property type="project" value="UniProtKB-UniRule"/>
</dbReference>
<dbReference type="Pfam" id="PF02732">
    <property type="entry name" value="ERCC4"/>
    <property type="match status" value="1"/>
</dbReference>
<dbReference type="GO" id="GO:0051301">
    <property type="term" value="P:cell division"/>
    <property type="evidence" value="ECO:0007669"/>
    <property type="project" value="UniProtKB-KW"/>
</dbReference>
<evidence type="ECO:0000256" key="2">
    <source>
        <dbReference type="ARBA" id="ARBA00004123"/>
    </source>
</evidence>
<dbReference type="EC" id="3.1.22.-" evidence="17"/>
<keyword evidence="15 17" id="KW-0539">Nucleus</keyword>
<protein>
    <recommendedName>
        <fullName evidence="4 17">Crossover junction endonuclease MUS81</fullName>
        <ecNumber evidence="17">3.1.22.-</ecNumber>
    </recommendedName>
</protein>
<dbReference type="InterPro" id="IPR042530">
    <property type="entry name" value="EME1/EME2_C"/>
</dbReference>
<keyword evidence="9 17" id="KW-0227">DNA damage</keyword>
<dbReference type="InterPro" id="IPR011335">
    <property type="entry name" value="Restrct_endonuc-II-like"/>
</dbReference>
<keyword evidence="10" id="KW-0498">Mitosis</keyword>
<keyword evidence="6 17" id="KW-0540">Nuclease</keyword>
<keyword evidence="8 17" id="KW-0255">Endonuclease</keyword>
<evidence type="ECO:0000256" key="7">
    <source>
        <dbReference type="ARBA" id="ARBA00022723"/>
    </source>
</evidence>
<dbReference type="GO" id="GO:0031573">
    <property type="term" value="P:mitotic intra-S DNA damage checkpoint signaling"/>
    <property type="evidence" value="ECO:0007669"/>
    <property type="project" value="TreeGrafter"/>
</dbReference>
<dbReference type="SUPFAM" id="SSF52980">
    <property type="entry name" value="Restriction endonuclease-like"/>
    <property type="match status" value="1"/>
</dbReference>
<dbReference type="Gene3D" id="3.40.50.10130">
    <property type="match status" value="1"/>
</dbReference>
<reference evidence="20 21" key="1">
    <citation type="submission" date="2024-04" db="EMBL/GenBank/DDBJ databases">
        <title>The reference genome of an endangered Asteraceae, Deinandra increscens subsp. villosa, native to the Central Coast of California.</title>
        <authorList>
            <person name="Guilliams M."/>
            <person name="Hasenstab-Lehman K."/>
            <person name="Meyer R."/>
            <person name="Mcevoy S."/>
        </authorList>
    </citation>
    <scope>NUCLEOTIDE SEQUENCE [LARGE SCALE GENOMIC DNA]</scope>
    <source>
        <tissue evidence="20">Leaf</tissue>
    </source>
</reference>
<evidence type="ECO:0000256" key="14">
    <source>
        <dbReference type="ARBA" id="ARBA00023204"/>
    </source>
</evidence>
<dbReference type="GO" id="GO:0006308">
    <property type="term" value="P:DNA catabolic process"/>
    <property type="evidence" value="ECO:0007669"/>
    <property type="project" value="UniProtKB-UniRule"/>
</dbReference>